<dbReference type="RefSeq" id="WP_160562327.1">
    <property type="nucleotide sequence ID" value="NZ_QZDT01000092.1"/>
</dbReference>
<dbReference type="AlphaFoldDB" id="A0A9X5BMF9"/>
<name>A0A9X5BMF9_9FIRM</name>
<dbReference type="OrthoDB" id="9800797at2"/>
<proteinExistence type="predicted"/>
<reference evidence="2" key="1">
    <citation type="submission" date="2018-09" db="EMBL/GenBank/DDBJ databases">
        <title>Murine metabolic-syndrome-specific gut microbial biobank.</title>
        <authorList>
            <person name="Liu C."/>
        </authorList>
    </citation>
    <scope>NUCLEOTIDE SEQUENCE</scope>
    <source>
        <strain evidence="2">D42-62</strain>
    </source>
</reference>
<organism evidence="2 3">
    <name type="scientific">Parablautia muri</name>
    <dbReference type="NCBI Taxonomy" id="2320879"/>
    <lineage>
        <taxon>Bacteria</taxon>
        <taxon>Bacillati</taxon>
        <taxon>Bacillota</taxon>
        <taxon>Clostridia</taxon>
        <taxon>Lachnospirales</taxon>
        <taxon>Lachnospiraceae</taxon>
        <taxon>Parablautia</taxon>
    </lineage>
</organism>
<dbReference type="Gene3D" id="3.40.630.30">
    <property type="match status" value="1"/>
</dbReference>
<dbReference type="Pfam" id="PF13673">
    <property type="entry name" value="Acetyltransf_10"/>
    <property type="match status" value="1"/>
</dbReference>
<dbReference type="EMBL" id="QZDT01000092">
    <property type="protein sequence ID" value="NBJ95437.1"/>
    <property type="molecule type" value="Genomic_DNA"/>
</dbReference>
<comment type="caution">
    <text evidence="2">The sequence shown here is derived from an EMBL/GenBank/DDBJ whole genome shotgun (WGS) entry which is preliminary data.</text>
</comment>
<dbReference type="CDD" id="cd04301">
    <property type="entry name" value="NAT_SF"/>
    <property type="match status" value="1"/>
</dbReference>
<evidence type="ECO:0000313" key="3">
    <source>
        <dbReference type="Proteomes" id="UP001154420"/>
    </source>
</evidence>
<dbReference type="InterPro" id="IPR016181">
    <property type="entry name" value="Acyl_CoA_acyltransferase"/>
</dbReference>
<gene>
    <name evidence="2" type="ORF">D5281_23670</name>
</gene>
<sequence>MEYVTATSDMGSAIYNVLHTTIKTVYAKYYPKEVVDFFCQHHSKEHILGGIASGNMGVLVENSVVVGTGCFDDNHITGVYVLPAYQKQGFGSYIMDCLETEISKKYDVAVLDASLPGVFLYEHRGYKTVGHGIYELENEVKLVYEVMEKKLKNFLVSTHMKGRL</sequence>
<dbReference type="GO" id="GO:0016747">
    <property type="term" value="F:acyltransferase activity, transferring groups other than amino-acyl groups"/>
    <property type="evidence" value="ECO:0007669"/>
    <property type="project" value="InterPro"/>
</dbReference>
<dbReference type="Proteomes" id="UP001154420">
    <property type="component" value="Unassembled WGS sequence"/>
</dbReference>
<dbReference type="PROSITE" id="PS51186">
    <property type="entry name" value="GNAT"/>
    <property type="match status" value="1"/>
</dbReference>
<dbReference type="SUPFAM" id="SSF55729">
    <property type="entry name" value="Acyl-CoA N-acyltransferases (Nat)"/>
    <property type="match status" value="1"/>
</dbReference>
<accession>A0A9X5BMF9</accession>
<evidence type="ECO:0000259" key="1">
    <source>
        <dbReference type="PROSITE" id="PS51186"/>
    </source>
</evidence>
<dbReference type="InterPro" id="IPR000182">
    <property type="entry name" value="GNAT_dom"/>
</dbReference>
<protein>
    <submittedName>
        <fullName evidence="2">GNAT family N-acetyltransferase</fullName>
    </submittedName>
</protein>
<evidence type="ECO:0000313" key="2">
    <source>
        <dbReference type="EMBL" id="NBJ95437.1"/>
    </source>
</evidence>
<feature type="domain" description="N-acetyltransferase" evidence="1">
    <location>
        <begin position="1"/>
        <end position="152"/>
    </location>
</feature>
<keyword evidence="3" id="KW-1185">Reference proteome</keyword>